<comment type="caution">
    <text evidence="2">The sequence shown here is derived from an EMBL/GenBank/DDBJ whole genome shotgun (WGS) entry which is preliminary data.</text>
</comment>
<proteinExistence type="predicted"/>
<dbReference type="Proteomes" id="UP000736164">
    <property type="component" value="Unassembled WGS sequence"/>
</dbReference>
<dbReference type="InterPro" id="IPR001304">
    <property type="entry name" value="C-type_lectin-like"/>
</dbReference>
<dbReference type="InterPro" id="IPR016186">
    <property type="entry name" value="C-type_lectin-like/link_sf"/>
</dbReference>
<dbReference type="InterPro" id="IPR016187">
    <property type="entry name" value="CTDL_fold"/>
</dbReference>
<dbReference type="Gene3D" id="3.10.100.10">
    <property type="entry name" value="Mannose-Binding Protein A, subunit A"/>
    <property type="match status" value="5"/>
</dbReference>
<dbReference type="PANTHER" id="PTHR45784:SF5">
    <property type="entry name" value="C-TYPE LECTIN DOMAIN FAMILY 20 MEMBER A-RELATED"/>
    <property type="match status" value="1"/>
</dbReference>
<sequence>MSVEEQGAFKVMVEVTDDEVGDGPRACSVQPGEPCAVHSRKNPFNAHMLHSFFFFPVRVKFTFNSSRCGATAHVFAINDTGRQRTPNEIEARAVCLSSLMTTGARCLCVFISVSHGPREGPSSAVMGKSSLPVLLLTGLCGAAFCLTRQHFYVGIQTSWPEALTFCRTNFKDLSTVSSQAELEQLLSVAEPGSLEPWIGLYRDTQEWRWAAGQEVTFCNWRRRLFCAMAGPDGLWVDGVCDDTFPFMCYTNTSDVSQRYTLVLQPMSWSAAREYCRQNHMDLVSVQDRSENAAVSARAQGRIFWIGLFNEPWKWADGANATYRNWYYRQPDDWVYAESCVVMDWNRFWFDINCSLALTFYCCSADTSLGCQYNSDWKTWDEARSFCRSQNADLAVVRSQEENEQLQQPSYVAWIGLLHDQENWQWVSGADLGYSNWKTQLFCAVADPEGYWLDFVCDMELPFMCYTDTSDVSQRYTLVLQPMSWSAAREYCRQNHMDLVSVQDRSENAAVSARAQGRIFWIGLFNEPWKWADGANATYRNWKRYNPDNNGGEQKCTVLNLAGADNGTWNDKTCSEQRPFFCQDDVRDLILVRENRSWEEALDFCRSHYSDLTSIVSAKEQKVAALRAAGAQSEYVWLGLRQSLVSGAWFWVNREPLGYEAWGQGGQPQCPLSSHCGAMSAKTQLWTDLPCDLRLSFICYRGTAAAEAAFCCLRVRVLCPLPAVCHCPGVSPLSSSCCVSQPRCVSSLLFLLCVTAPVCLPSPLPAVCHGPDVSPLSSSCCVSQPRCVSSLLFLLCVTAPVCLLYPLPGVS</sequence>
<evidence type="ECO:0000259" key="1">
    <source>
        <dbReference type="PROSITE" id="PS50041"/>
    </source>
</evidence>
<dbReference type="Pfam" id="PF00059">
    <property type="entry name" value="Lectin_C"/>
    <property type="match status" value="5"/>
</dbReference>
<dbReference type="SMART" id="SM00034">
    <property type="entry name" value="CLECT"/>
    <property type="match status" value="5"/>
</dbReference>
<feature type="non-terminal residue" evidence="2">
    <location>
        <position position="1"/>
    </location>
</feature>
<feature type="domain" description="C-type lectin" evidence="1">
    <location>
        <begin position="158"/>
        <end position="249"/>
    </location>
</feature>
<name>A0A8J7NDE2_ATRSP</name>
<evidence type="ECO:0000313" key="2">
    <source>
        <dbReference type="EMBL" id="MBN3311697.1"/>
    </source>
</evidence>
<dbReference type="AlphaFoldDB" id="A0A8J7NDE2"/>
<feature type="domain" description="C-type lectin" evidence="1">
    <location>
        <begin position="590"/>
        <end position="699"/>
    </location>
</feature>
<protein>
    <submittedName>
        <fullName evidence="2">MRC1 protein</fullName>
    </submittedName>
</protein>
<keyword evidence="3" id="KW-1185">Reference proteome</keyword>
<dbReference type="SUPFAM" id="SSF56436">
    <property type="entry name" value="C-type lectin-like"/>
    <property type="match status" value="5"/>
</dbReference>
<dbReference type="PROSITE" id="PS50041">
    <property type="entry name" value="C_TYPE_LECTIN_2"/>
    <property type="match status" value="5"/>
</dbReference>
<feature type="non-terminal residue" evidence="2">
    <location>
        <position position="810"/>
    </location>
</feature>
<reference evidence="2" key="1">
    <citation type="journal article" date="2021" name="Cell">
        <title>Tracing the genetic footprints of vertebrate landing in non-teleost ray-finned fishes.</title>
        <authorList>
            <person name="Bi X."/>
            <person name="Wang K."/>
            <person name="Yang L."/>
            <person name="Pan H."/>
            <person name="Jiang H."/>
            <person name="Wei Q."/>
            <person name="Fang M."/>
            <person name="Yu H."/>
            <person name="Zhu C."/>
            <person name="Cai Y."/>
            <person name="He Y."/>
            <person name="Gan X."/>
            <person name="Zeng H."/>
            <person name="Yu D."/>
            <person name="Zhu Y."/>
            <person name="Jiang H."/>
            <person name="Qiu Q."/>
            <person name="Yang H."/>
            <person name="Zhang Y.E."/>
            <person name="Wang W."/>
            <person name="Zhu M."/>
            <person name="He S."/>
            <person name="Zhang G."/>
        </authorList>
    </citation>
    <scope>NUCLEOTIDE SEQUENCE</scope>
    <source>
        <strain evidence="2">Allg_001</strain>
    </source>
</reference>
<evidence type="ECO:0000313" key="3">
    <source>
        <dbReference type="Proteomes" id="UP000736164"/>
    </source>
</evidence>
<dbReference type="CDD" id="cd00037">
    <property type="entry name" value="CLECT"/>
    <property type="match status" value="1"/>
</dbReference>
<feature type="domain" description="C-type lectin" evidence="1">
    <location>
        <begin position="475"/>
        <end position="582"/>
    </location>
</feature>
<accession>A0A8J7NDE2</accession>
<dbReference type="EMBL" id="JAAWVO010001989">
    <property type="protein sequence ID" value="MBN3311697.1"/>
    <property type="molecule type" value="Genomic_DNA"/>
</dbReference>
<dbReference type="PANTHER" id="PTHR45784">
    <property type="entry name" value="C-TYPE LECTIN DOMAIN FAMILY 20 MEMBER A-RELATED"/>
    <property type="match status" value="1"/>
</dbReference>
<feature type="domain" description="C-type lectin" evidence="1">
    <location>
        <begin position="244"/>
        <end position="362"/>
    </location>
</feature>
<gene>
    <name evidence="2" type="primary">Mrc1_0</name>
    <name evidence="2" type="ORF">GTO95_0004881</name>
</gene>
<organism evidence="2 3">
    <name type="scientific">Atractosteus spatula</name>
    <name type="common">Alligator gar</name>
    <name type="synonym">Lepisosteus spatula</name>
    <dbReference type="NCBI Taxonomy" id="7917"/>
    <lineage>
        <taxon>Eukaryota</taxon>
        <taxon>Metazoa</taxon>
        <taxon>Chordata</taxon>
        <taxon>Craniata</taxon>
        <taxon>Vertebrata</taxon>
        <taxon>Euteleostomi</taxon>
        <taxon>Actinopterygii</taxon>
        <taxon>Neopterygii</taxon>
        <taxon>Holostei</taxon>
        <taxon>Semionotiformes</taxon>
        <taxon>Lepisosteidae</taxon>
        <taxon>Atractosteus</taxon>
    </lineage>
</organism>
<feature type="domain" description="C-type lectin" evidence="1">
    <location>
        <begin position="372"/>
        <end position="465"/>
    </location>
</feature>